<name>A0A133UDE5_9EURY</name>
<comment type="caution">
    <text evidence="4">The sequence shown here is derived from an EMBL/GenBank/DDBJ whole genome shotgun (WGS) entry which is preliminary data.</text>
</comment>
<keyword evidence="2" id="KW-0472">Membrane</keyword>
<evidence type="ECO:0000256" key="1">
    <source>
        <dbReference type="SAM" id="MobiDB-lite"/>
    </source>
</evidence>
<dbReference type="InterPro" id="IPR013783">
    <property type="entry name" value="Ig-like_fold"/>
</dbReference>
<evidence type="ECO:0000259" key="3">
    <source>
        <dbReference type="Pfam" id="PF07705"/>
    </source>
</evidence>
<protein>
    <recommendedName>
        <fullName evidence="3">CARDB domain-containing protein</fullName>
    </recommendedName>
</protein>
<sequence length="184" mass="20091">MLWKGSTEASLSPEKGTGKDWGGRYPKVKVRLEFPISKEKEGTYEVTIGEMSKSFEVKKAVNPAEFEVSSLNLSKEEVKQGETTTASVKVTNTGGKKGTYTAELSIDGEVKTQSVTLKPDENERVTFQVSREKAGTYEIKVGELSKSLNVKQPEKAGKGLPWALIGGIIGVVIATSAFILYRRK</sequence>
<feature type="region of interest" description="Disordered" evidence="1">
    <location>
        <begin position="1"/>
        <end position="22"/>
    </location>
</feature>
<dbReference type="InterPro" id="IPR011635">
    <property type="entry name" value="CARDB"/>
</dbReference>
<dbReference type="Pfam" id="PF07705">
    <property type="entry name" value="CARDB"/>
    <property type="match status" value="1"/>
</dbReference>
<gene>
    <name evidence="4" type="ORF">AKJ64_03770</name>
</gene>
<reference evidence="4 5" key="1">
    <citation type="journal article" date="2016" name="Sci. Rep.">
        <title>Metabolic traits of an uncultured archaeal lineage -MSBL1- from brine pools of the Red Sea.</title>
        <authorList>
            <person name="Mwirichia R."/>
            <person name="Alam I."/>
            <person name="Rashid M."/>
            <person name="Vinu M."/>
            <person name="Ba-Alawi W."/>
            <person name="Anthony Kamau A."/>
            <person name="Kamanda Ngugi D."/>
            <person name="Goker M."/>
            <person name="Klenk H.P."/>
            <person name="Bajic V."/>
            <person name="Stingl U."/>
        </authorList>
    </citation>
    <scope>NUCLEOTIDE SEQUENCE [LARGE SCALE GENOMIC DNA]</scope>
    <source>
        <strain evidence="4">SCGC-AAA259E17</strain>
    </source>
</reference>
<keyword evidence="2" id="KW-0812">Transmembrane</keyword>
<organism evidence="4 5">
    <name type="scientific">candidate division MSBL1 archaeon SCGC-AAA259E17</name>
    <dbReference type="NCBI Taxonomy" id="1698263"/>
    <lineage>
        <taxon>Archaea</taxon>
        <taxon>Methanobacteriati</taxon>
        <taxon>Methanobacteriota</taxon>
        <taxon>candidate division MSBL1</taxon>
    </lineage>
</organism>
<keyword evidence="2" id="KW-1133">Transmembrane helix</keyword>
<feature type="transmembrane region" description="Helical" evidence="2">
    <location>
        <begin position="160"/>
        <end position="181"/>
    </location>
</feature>
<dbReference type="AlphaFoldDB" id="A0A133UDE5"/>
<dbReference type="EMBL" id="LHXN01000070">
    <property type="protein sequence ID" value="KXA92198.1"/>
    <property type="molecule type" value="Genomic_DNA"/>
</dbReference>
<evidence type="ECO:0000313" key="5">
    <source>
        <dbReference type="Proteomes" id="UP000070373"/>
    </source>
</evidence>
<dbReference type="Proteomes" id="UP000070373">
    <property type="component" value="Unassembled WGS sequence"/>
</dbReference>
<keyword evidence="5" id="KW-1185">Reference proteome</keyword>
<accession>A0A133UDE5</accession>
<feature type="domain" description="CARDB" evidence="3">
    <location>
        <begin position="67"/>
        <end position="141"/>
    </location>
</feature>
<proteinExistence type="predicted"/>
<evidence type="ECO:0000256" key="2">
    <source>
        <dbReference type="SAM" id="Phobius"/>
    </source>
</evidence>
<dbReference type="Gene3D" id="2.60.40.10">
    <property type="entry name" value="Immunoglobulins"/>
    <property type="match status" value="1"/>
</dbReference>
<evidence type="ECO:0000313" key="4">
    <source>
        <dbReference type="EMBL" id="KXA92198.1"/>
    </source>
</evidence>